<dbReference type="PROSITE" id="PS00435">
    <property type="entry name" value="PEROXIDASE_1"/>
    <property type="match status" value="1"/>
</dbReference>
<feature type="binding site" evidence="8">
    <location>
        <position position="69"/>
    </location>
    <ligand>
        <name>substrate</name>
    </ligand>
</feature>
<dbReference type="InterPro" id="IPR002016">
    <property type="entry name" value="Haem_peroxidase"/>
</dbReference>
<accession>A0A8J5WSI5</accession>
<keyword evidence="2" id="KW-0575">Peroxidase</keyword>
<feature type="region of interest" description="Disordered" evidence="10">
    <location>
        <begin position="106"/>
        <end position="149"/>
    </location>
</feature>
<evidence type="ECO:0000256" key="5">
    <source>
        <dbReference type="ARBA" id="ARBA00023002"/>
    </source>
</evidence>
<dbReference type="PROSITE" id="PS50873">
    <property type="entry name" value="PEROXIDASE_4"/>
    <property type="match status" value="1"/>
</dbReference>
<dbReference type="AlphaFoldDB" id="A0A8J5WSI5"/>
<feature type="domain" description="Plant heme peroxidase family profile" evidence="11">
    <location>
        <begin position="8"/>
        <end position="119"/>
    </location>
</feature>
<feature type="compositionally biased region" description="Gly residues" evidence="10">
    <location>
        <begin position="121"/>
        <end position="131"/>
    </location>
</feature>
<proteinExistence type="inferred from homology"/>
<evidence type="ECO:0000256" key="2">
    <source>
        <dbReference type="ARBA" id="ARBA00022559"/>
    </source>
</evidence>
<organism evidence="12 13">
    <name type="scientific">Zizania palustris</name>
    <name type="common">Northern wild rice</name>
    <dbReference type="NCBI Taxonomy" id="103762"/>
    <lineage>
        <taxon>Eukaryota</taxon>
        <taxon>Viridiplantae</taxon>
        <taxon>Streptophyta</taxon>
        <taxon>Embryophyta</taxon>
        <taxon>Tracheophyta</taxon>
        <taxon>Spermatophyta</taxon>
        <taxon>Magnoliopsida</taxon>
        <taxon>Liliopsida</taxon>
        <taxon>Poales</taxon>
        <taxon>Poaceae</taxon>
        <taxon>BOP clade</taxon>
        <taxon>Oryzoideae</taxon>
        <taxon>Oryzeae</taxon>
        <taxon>Zizaniinae</taxon>
        <taxon>Zizania</taxon>
    </lineage>
</organism>
<keyword evidence="13" id="KW-1185">Reference proteome</keyword>
<evidence type="ECO:0000256" key="1">
    <source>
        <dbReference type="ARBA" id="ARBA00006873"/>
    </source>
</evidence>
<feature type="binding site" description="axial binding residue" evidence="9">
    <location>
        <position position="99"/>
    </location>
    <ligand>
        <name>heme b</name>
        <dbReference type="ChEBI" id="CHEBI:60344"/>
    </ligand>
    <ligandPart>
        <name>Fe</name>
        <dbReference type="ChEBI" id="CHEBI:18248"/>
    </ligandPart>
</feature>
<keyword evidence="6 9" id="KW-0408">Iron</keyword>
<dbReference type="GO" id="GO:0004601">
    <property type="term" value="F:peroxidase activity"/>
    <property type="evidence" value="ECO:0007669"/>
    <property type="project" value="UniProtKB-KW"/>
</dbReference>
<dbReference type="InterPro" id="IPR019793">
    <property type="entry name" value="Peroxidases_heam-ligand_BS"/>
</dbReference>
<keyword evidence="3" id="KW-0349">Heme</keyword>
<dbReference type="PANTHER" id="PTHR31235">
    <property type="entry name" value="PEROXIDASE 25-RELATED"/>
    <property type="match status" value="1"/>
</dbReference>
<reference evidence="12" key="1">
    <citation type="journal article" date="2021" name="bioRxiv">
        <title>Whole Genome Assembly and Annotation of Northern Wild Rice, Zizania palustris L., Supports a Whole Genome Duplication in the Zizania Genus.</title>
        <authorList>
            <person name="Haas M."/>
            <person name="Kono T."/>
            <person name="Macchietto M."/>
            <person name="Millas R."/>
            <person name="McGilp L."/>
            <person name="Shao M."/>
            <person name="Duquette J."/>
            <person name="Hirsch C.N."/>
            <person name="Kimball J."/>
        </authorList>
    </citation>
    <scope>NUCLEOTIDE SEQUENCE</scope>
    <source>
        <tissue evidence="12">Fresh leaf tissue</tissue>
    </source>
</reference>
<evidence type="ECO:0000256" key="10">
    <source>
        <dbReference type="SAM" id="MobiDB-lite"/>
    </source>
</evidence>
<dbReference type="GO" id="GO:0042744">
    <property type="term" value="P:hydrogen peroxide catabolic process"/>
    <property type="evidence" value="ECO:0007669"/>
    <property type="project" value="UniProtKB-KW"/>
</dbReference>
<keyword evidence="5" id="KW-0560">Oxidoreductase</keyword>
<name>A0A8J5WSI5_ZIZPA</name>
<dbReference type="GO" id="GO:0046872">
    <property type="term" value="F:metal ion binding"/>
    <property type="evidence" value="ECO:0007669"/>
    <property type="project" value="UniProtKB-KW"/>
</dbReference>
<reference evidence="12" key="2">
    <citation type="submission" date="2021-02" db="EMBL/GenBank/DDBJ databases">
        <authorList>
            <person name="Kimball J.A."/>
            <person name="Haas M.W."/>
            <person name="Macchietto M."/>
            <person name="Kono T."/>
            <person name="Duquette J."/>
            <person name="Shao M."/>
        </authorList>
    </citation>
    <scope>NUCLEOTIDE SEQUENCE</scope>
    <source>
        <tissue evidence="12">Fresh leaf tissue</tissue>
    </source>
</reference>
<evidence type="ECO:0000256" key="3">
    <source>
        <dbReference type="ARBA" id="ARBA00022617"/>
    </source>
</evidence>
<sequence>MVTLQSAVDEAKVALEARCPGVVSCADIVAFAGRDASYFLSSHAIDFQMPAGRYDGRVSLKSATIPNLPPSFADMQQLKKNFADKGLDTVDMVVLSGAHSIDRSQCSSFGDRLPPSTSDMGGVGGGGGSGWRGRRMAEAARGRWGRRRA</sequence>
<dbReference type="GO" id="GO:0006979">
    <property type="term" value="P:response to oxidative stress"/>
    <property type="evidence" value="ECO:0007669"/>
    <property type="project" value="InterPro"/>
</dbReference>
<evidence type="ECO:0000256" key="7">
    <source>
        <dbReference type="ARBA" id="ARBA00023324"/>
    </source>
</evidence>
<comment type="caution">
    <text evidence="12">The sequence shown here is derived from an EMBL/GenBank/DDBJ whole genome shotgun (WGS) entry which is preliminary data.</text>
</comment>
<comment type="cofactor">
    <cofactor evidence="9">
        <name>heme b</name>
        <dbReference type="ChEBI" id="CHEBI:60344"/>
    </cofactor>
    <text evidence="9">Binds 1 heme b (iron(II)-protoporphyrin IX) group per subunit.</text>
</comment>
<dbReference type="Proteomes" id="UP000729402">
    <property type="component" value="Unassembled WGS sequence"/>
</dbReference>
<dbReference type="GO" id="GO:0020037">
    <property type="term" value="F:heme binding"/>
    <property type="evidence" value="ECO:0007669"/>
    <property type="project" value="InterPro"/>
</dbReference>
<evidence type="ECO:0000256" key="9">
    <source>
        <dbReference type="PIRSR" id="PIRSR600823-3"/>
    </source>
</evidence>
<evidence type="ECO:0000256" key="8">
    <source>
        <dbReference type="PIRSR" id="PIRSR600823-2"/>
    </source>
</evidence>
<dbReference type="OrthoDB" id="2113341at2759"/>
<gene>
    <name evidence="12" type="ORF">GUJ93_ZPchr0012g19591</name>
</gene>
<evidence type="ECO:0000256" key="6">
    <source>
        <dbReference type="ARBA" id="ARBA00023004"/>
    </source>
</evidence>
<comment type="similarity">
    <text evidence="1">Belongs to the peroxidase family. Ascorbate peroxidase subfamily.</text>
</comment>
<evidence type="ECO:0000256" key="4">
    <source>
        <dbReference type="ARBA" id="ARBA00022723"/>
    </source>
</evidence>
<evidence type="ECO:0000313" key="13">
    <source>
        <dbReference type="Proteomes" id="UP000729402"/>
    </source>
</evidence>
<dbReference type="Pfam" id="PF00141">
    <property type="entry name" value="peroxidase"/>
    <property type="match status" value="1"/>
</dbReference>
<dbReference type="EMBL" id="JAAALK010000080">
    <property type="protein sequence ID" value="KAG8094329.1"/>
    <property type="molecule type" value="Genomic_DNA"/>
</dbReference>
<evidence type="ECO:0000259" key="11">
    <source>
        <dbReference type="PROSITE" id="PS50873"/>
    </source>
</evidence>
<evidence type="ECO:0000313" key="12">
    <source>
        <dbReference type="EMBL" id="KAG8094329.1"/>
    </source>
</evidence>
<keyword evidence="4 9" id="KW-0479">Metal-binding</keyword>
<protein>
    <recommendedName>
        <fullName evidence="11">Plant heme peroxidase family profile domain-containing protein</fullName>
    </recommendedName>
</protein>
<keyword evidence="7" id="KW-0376">Hydrogen peroxide</keyword>
<dbReference type="InterPro" id="IPR000823">
    <property type="entry name" value="Peroxidase_pln"/>
</dbReference>